<sequence>MGRPVKGWQLHEIYITAKTTSGGTAQKVVGGASTSDDIYESYTWSNGIIKQETSRGYYVQTPDGQARCRLVAGTPGYKQATIIATDSTGNTYYVTKLTAHLALLTQKTKAADPAVWEFATGKDVEWTFASPELGKTVQIENND</sequence>
<reference evidence="2" key="1">
    <citation type="submission" date="2020-05" db="EMBL/GenBank/DDBJ databases">
        <authorList>
            <person name="Chiriac C."/>
            <person name="Salcher M."/>
            <person name="Ghai R."/>
            <person name="Kavagutti S V."/>
        </authorList>
    </citation>
    <scope>NUCLEOTIDE SEQUENCE</scope>
</reference>
<organism evidence="2">
    <name type="scientific">uncultured Caudovirales phage</name>
    <dbReference type="NCBI Taxonomy" id="2100421"/>
    <lineage>
        <taxon>Viruses</taxon>
        <taxon>Duplodnaviria</taxon>
        <taxon>Heunggongvirae</taxon>
        <taxon>Uroviricota</taxon>
        <taxon>Caudoviricetes</taxon>
        <taxon>Peduoviridae</taxon>
        <taxon>Maltschvirus</taxon>
        <taxon>Maltschvirus maltsch</taxon>
    </lineage>
</organism>
<evidence type="ECO:0000313" key="2">
    <source>
        <dbReference type="EMBL" id="CAB5209187.1"/>
    </source>
</evidence>
<dbReference type="EMBL" id="LR796187">
    <property type="protein sequence ID" value="CAB4125888.1"/>
    <property type="molecule type" value="Genomic_DNA"/>
</dbReference>
<name>A0A6J7WHK1_9CAUD</name>
<gene>
    <name evidence="2" type="ORF">UFOVP181_350</name>
    <name evidence="1" type="ORF">UFOVP57_289</name>
</gene>
<accession>A0A6J7WHK1</accession>
<protein>
    <submittedName>
        <fullName evidence="2">Uncharacterized protein</fullName>
    </submittedName>
</protein>
<proteinExistence type="predicted"/>
<evidence type="ECO:0000313" key="1">
    <source>
        <dbReference type="EMBL" id="CAB4125888.1"/>
    </source>
</evidence>
<dbReference type="EMBL" id="LR798231">
    <property type="protein sequence ID" value="CAB5209187.1"/>
    <property type="molecule type" value="Genomic_DNA"/>
</dbReference>